<comment type="caution">
    <text evidence="1">The sequence shown here is derived from an EMBL/GenBank/DDBJ whole genome shotgun (WGS) entry which is preliminary data.</text>
</comment>
<proteinExistence type="predicted"/>
<feature type="non-terminal residue" evidence="1">
    <location>
        <position position="38"/>
    </location>
</feature>
<protein>
    <submittedName>
        <fullName evidence="1">Uncharacterized protein</fullName>
    </submittedName>
</protein>
<dbReference type="AlphaFoldDB" id="X1ELF0"/>
<sequence>TLADANSTVLVDDNTVTGATTYGIYIDPNGINAPLLSA</sequence>
<organism evidence="1">
    <name type="scientific">marine sediment metagenome</name>
    <dbReference type="NCBI Taxonomy" id="412755"/>
    <lineage>
        <taxon>unclassified sequences</taxon>
        <taxon>metagenomes</taxon>
        <taxon>ecological metagenomes</taxon>
    </lineage>
</organism>
<dbReference type="EMBL" id="BART01042189">
    <property type="protein sequence ID" value="GAH21175.1"/>
    <property type="molecule type" value="Genomic_DNA"/>
</dbReference>
<gene>
    <name evidence="1" type="ORF">S01H4_67257</name>
</gene>
<feature type="non-terminal residue" evidence="1">
    <location>
        <position position="1"/>
    </location>
</feature>
<reference evidence="1" key="1">
    <citation type="journal article" date="2014" name="Front. Microbiol.">
        <title>High frequency of phylogenetically diverse reductive dehalogenase-homologous genes in deep subseafloor sedimentary metagenomes.</title>
        <authorList>
            <person name="Kawai M."/>
            <person name="Futagami T."/>
            <person name="Toyoda A."/>
            <person name="Takaki Y."/>
            <person name="Nishi S."/>
            <person name="Hori S."/>
            <person name="Arai W."/>
            <person name="Tsubouchi T."/>
            <person name="Morono Y."/>
            <person name="Uchiyama I."/>
            <person name="Ito T."/>
            <person name="Fujiyama A."/>
            <person name="Inagaki F."/>
            <person name="Takami H."/>
        </authorList>
    </citation>
    <scope>NUCLEOTIDE SEQUENCE</scope>
    <source>
        <strain evidence="1">Expedition CK06-06</strain>
    </source>
</reference>
<accession>X1ELF0</accession>
<name>X1ELF0_9ZZZZ</name>
<evidence type="ECO:0000313" key="1">
    <source>
        <dbReference type="EMBL" id="GAH21175.1"/>
    </source>
</evidence>